<keyword evidence="4" id="KW-1185">Reference proteome</keyword>
<feature type="compositionally biased region" description="Low complexity" evidence="2">
    <location>
        <begin position="964"/>
        <end position="979"/>
    </location>
</feature>
<feature type="compositionally biased region" description="Polar residues" evidence="2">
    <location>
        <begin position="804"/>
        <end position="816"/>
    </location>
</feature>
<feature type="region of interest" description="Disordered" evidence="2">
    <location>
        <begin position="502"/>
        <end position="765"/>
    </location>
</feature>
<feature type="compositionally biased region" description="Acidic residues" evidence="2">
    <location>
        <begin position="648"/>
        <end position="661"/>
    </location>
</feature>
<feature type="compositionally biased region" description="Polar residues" evidence="2">
    <location>
        <begin position="1075"/>
        <end position="1093"/>
    </location>
</feature>
<comment type="caution">
    <text evidence="3">The sequence shown here is derived from an EMBL/GenBank/DDBJ whole genome shotgun (WGS) entry which is preliminary data.</text>
</comment>
<feature type="region of interest" description="Disordered" evidence="2">
    <location>
        <begin position="1717"/>
        <end position="1750"/>
    </location>
</feature>
<feature type="compositionally biased region" description="Polar residues" evidence="2">
    <location>
        <begin position="940"/>
        <end position="950"/>
    </location>
</feature>
<evidence type="ECO:0000313" key="4">
    <source>
        <dbReference type="Proteomes" id="UP000604273"/>
    </source>
</evidence>
<feature type="region of interest" description="Disordered" evidence="2">
    <location>
        <begin position="136"/>
        <end position="156"/>
    </location>
</feature>
<reference evidence="3" key="1">
    <citation type="journal article" date="2020" name="BMC Genomics">
        <title>Correction to: Identification and distribution of gene clusters required for synthesis of sphingolipid metabolism inhibitors in diverse species of the filamentous fungus Fusarium.</title>
        <authorList>
            <person name="Kim H.S."/>
            <person name="Lohmar J.M."/>
            <person name="Busman M."/>
            <person name="Brown D.W."/>
            <person name="Naumann T.A."/>
            <person name="Divon H.H."/>
            <person name="Lysoe E."/>
            <person name="Uhlig S."/>
            <person name="Proctor R.H."/>
        </authorList>
    </citation>
    <scope>NUCLEOTIDE SEQUENCE</scope>
    <source>
        <strain evidence="3">NRRL 45417</strain>
    </source>
</reference>
<accession>A0A8H4TP84</accession>
<feature type="compositionally biased region" description="Low complexity" evidence="2">
    <location>
        <begin position="1014"/>
        <end position="1050"/>
    </location>
</feature>
<feature type="region of interest" description="Disordered" evidence="2">
    <location>
        <begin position="1529"/>
        <end position="1650"/>
    </location>
</feature>
<evidence type="ECO:0000256" key="1">
    <source>
        <dbReference type="SAM" id="Coils"/>
    </source>
</evidence>
<sequence length="1750" mass="192050">MEAGSRAQSAGLAWLEQSLAELEAGKASWPVMPSLIKPRQLEELEAEINSVHQQLGEINEDDEDSEAQRQAKEDELVALESELRPLRTDWDRTCRDAHVAYRPEDEMKANSLMNNILNLYKDFGLPINGNMGVDTSALGRTGDSPDADPDTPRRPRMRMRMKRGGAVLTPDRNGVFEVRFHHHRRLLAYARAAPSSSSHFANLDFILQSETRKRKRGRSSSIAQKRPRIQGTRNSIHFNAVYQNRRAAKKHTIIRVPEDPVRPAKFYILRCEEHDTDFDDNPLQAGLAHLSQEHHHKNPSFETVVQHFGYEVIGCDDEKLIQNNKVAAEAFQKGERGARDSIRVTDSPPPKTSRKDTSNAVKKGRSSRKSQNSINPRDLVPGDVYIIYWSASKLWYCGLNIPLQDPESVGIDESLEAMGLLNNVPPCYEYDSSSKSFSWAEGYEDGGENASEQHFAFMFFEGLDFPDLCHVAWIPISEVQPWDEEKALMIEHSGQAFEYIKQRESAQQPKRWGPNDEIPDSADDNSTSDLAPRSPVAESSADFQPTQNAETVTPEPAPEANAADQAEDADVAEQTEEMQKDTEAVPGDEHGTQIEPEDAQGAPMEAEEAQDTELESKEQDIQPEPEAAQKDAILETGEVQKDTRMEVEEVQDTGPEPEEAVESPIQPDIVEDEDITMSSEEDTAESAAQQQTEGSEDVVMETPEEATQEPLQQNDSESDGEDQEVILDTQEDPAENVSSSKESDEVTAEREEESSSHKAREERLASVDLEDLLLAGEDLEFQFSQSEQRELNKRPTLTPAHETMSLSDAGNDVVNTKQEESLPALPTLDRTSLTRAENDSGNETRETSQPQRSSVATESSYDGTPQPRLSYADMGRASSLSEGVPSDVVESRPQIQPASRRARSGTPNHSALAAQSRMSSLSKSPVVSRPPAMSPPATLPFSSTATPASTPLQLPTMSQPPPSSQSSVPRSPTSQRPPSGLQHPVSSWPLDSSWASTTPQRSGASQSSALARRPAPSQPTATSQPPQSSQPPATRSPTLSRQSSSQPSTSGAPLRAPTAQERPAAQVAIPPGPAVSNSEQPNNVRPTSQTSQVLAPPHHSPVDPLPEDARTRSEVLRHPHAAQLKTSVQALGNSPQPIRPKASSKPSVEIVLLNRQAVNEARTQSMTTGQQAATTSPIQTPAAHERHSEPAQKTSMPPVMSTARTEAPAARRPLPQERPLPRPSASPLKSRDTPKAMTSQKQAPSASSQPPSAGENTPAAQPERPAQMLSGQPPTRYASRPTSPVHQNSPRLPPMNVPLDGHYLPNTMLAQQQTSLSRSRPGSSGHIGPQPVPSPRLAAHSISRPGSASQKHISQAMPSPRQLAAEIQRPQSGLRGHPASQPMYSPRQVPGEIPQHASAYEGHPSHRPVPSPRRPYAVPVQPPPSPHQSFSHFTHRSPERQGQGYISQRHYASTGTLSPQLSTAENTLPPIRLPNISRPRSGAQTAPNMISPPQTAVGARPGHYTEHHQSTAHLMQSPRLSAAEISRPHTASNMHPPLPTMSPILGHTEPRRPNSSYVQSMPFQAPLPTMLPTYSNTGYQSSAPSAHQYAPPNRPQGHLRRHSESACQPQLQQYALAGSPQIANSTPRSYQSPELDRGPRRNPALDPFLPKLSPNVRKALLEQVRTERLDLIPCDFLNNENRYRCPFCKETTLEPTALIDHIKMSCPMLEEKYKQDKNEQAIEANRGKRVKQAKRKSQMAQATKNARVRS</sequence>
<feature type="compositionally biased region" description="Acidic residues" evidence="2">
    <location>
        <begin position="565"/>
        <end position="576"/>
    </location>
</feature>
<evidence type="ECO:0000256" key="2">
    <source>
        <dbReference type="SAM" id="MobiDB-lite"/>
    </source>
</evidence>
<feature type="compositionally biased region" description="Polar residues" evidence="2">
    <location>
        <begin position="1553"/>
        <end position="1562"/>
    </location>
</feature>
<dbReference type="OrthoDB" id="4835412at2759"/>
<feature type="compositionally biased region" description="Polar residues" evidence="2">
    <location>
        <begin position="1124"/>
        <end position="1136"/>
    </location>
</feature>
<feature type="region of interest" description="Disordered" evidence="2">
    <location>
        <begin position="211"/>
        <end position="233"/>
    </location>
</feature>
<organism evidence="3 4">
    <name type="scientific">Fusarium gaditjirri</name>
    <dbReference type="NCBI Taxonomy" id="282569"/>
    <lineage>
        <taxon>Eukaryota</taxon>
        <taxon>Fungi</taxon>
        <taxon>Dikarya</taxon>
        <taxon>Ascomycota</taxon>
        <taxon>Pezizomycotina</taxon>
        <taxon>Sordariomycetes</taxon>
        <taxon>Hypocreomycetidae</taxon>
        <taxon>Hypocreales</taxon>
        <taxon>Nectriaceae</taxon>
        <taxon>Fusarium</taxon>
        <taxon>Fusarium nisikadoi species complex</taxon>
    </lineage>
</organism>
<feature type="compositionally biased region" description="Basic and acidic residues" evidence="2">
    <location>
        <begin position="577"/>
        <end position="592"/>
    </location>
</feature>
<feature type="compositionally biased region" description="Polar residues" evidence="2">
    <location>
        <begin position="1161"/>
        <end position="1179"/>
    </location>
</feature>
<feature type="compositionally biased region" description="Polar residues" evidence="2">
    <location>
        <begin position="1572"/>
        <end position="1585"/>
    </location>
</feature>
<feature type="compositionally biased region" description="Low complexity" evidence="2">
    <location>
        <begin position="548"/>
        <end position="564"/>
    </location>
</feature>
<feature type="compositionally biased region" description="Basic and acidic residues" evidence="2">
    <location>
        <begin position="1107"/>
        <end position="1117"/>
    </location>
</feature>
<feature type="region of interest" description="Disordered" evidence="2">
    <location>
        <begin position="1161"/>
        <end position="1444"/>
    </location>
</feature>
<reference evidence="3" key="2">
    <citation type="submission" date="2020-05" db="EMBL/GenBank/DDBJ databases">
        <authorList>
            <person name="Kim H.-S."/>
            <person name="Proctor R.H."/>
            <person name="Brown D.W."/>
        </authorList>
    </citation>
    <scope>NUCLEOTIDE SEQUENCE</scope>
    <source>
        <strain evidence="3">NRRL 45417</strain>
    </source>
</reference>
<name>A0A8H4TP84_9HYPO</name>
<keyword evidence="1" id="KW-0175">Coiled coil</keyword>
<feature type="compositionally biased region" description="Polar residues" evidence="2">
    <location>
        <begin position="1344"/>
        <end position="1357"/>
    </location>
</feature>
<feature type="compositionally biased region" description="Basic and acidic residues" evidence="2">
    <location>
        <begin position="836"/>
        <end position="846"/>
    </location>
</feature>
<feature type="compositionally biased region" description="Polar residues" evidence="2">
    <location>
        <begin position="916"/>
        <end position="925"/>
    </location>
</feature>
<feature type="compositionally biased region" description="Acidic residues" evidence="2">
    <location>
        <begin position="694"/>
        <end position="707"/>
    </location>
</feature>
<feature type="compositionally biased region" description="Polar residues" evidence="2">
    <location>
        <begin position="1621"/>
        <end position="1632"/>
    </location>
</feature>
<feature type="compositionally biased region" description="Polar residues" evidence="2">
    <location>
        <begin position="989"/>
        <end position="1009"/>
    </location>
</feature>
<feature type="compositionally biased region" description="Polar residues" evidence="2">
    <location>
        <begin position="847"/>
        <end position="863"/>
    </location>
</feature>
<proteinExistence type="predicted"/>
<feature type="compositionally biased region" description="Basic and acidic residues" evidence="2">
    <location>
        <begin position="332"/>
        <end position="343"/>
    </location>
</feature>
<dbReference type="EMBL" id="JABFAI010000002">
    <property type="protein sequence ID" value="KAF4961515.1"/>
    <property type="molecule type" value="Genomic_DNA"/>
</dbReference>
<feature type="compositionally biased region" description="Polar residues" evidence="2">
    <location>
        <begin position="1482"/>
        <end position="1494"/>
    </location>
</feature>
<protein>
    <submittedName>
        <fullName evidence="3">Uncharacterized protein</fullName>
    </submittedName>
</protein>
<dbReference type="Proteomes" id="UP000604273">
    <property type="component" value="Unassembled WGS sequence"/>
</dbReference>
<feature type="region of interest" description="Disordered" evidence="2">
    <location>
        <begin position="782"/>
        <end position="1149"/>
    </location>
</feature>
<feature type="compositionally biased region" description="Basic and acidic residues" evidence="2">
    <location>
        <begin position="627"/>
        <end position="647"/>
    </location>
</feature>
<feature type="compositionally biased region" description="Low complexity" evidence="2">
    <location>
        <begin position="1202"/>
        <end position="1213"/>
    </location>
</feature>
<feature type="compositionally biased region" description="Low complexity" evidence="2">
    <location>
        <begin position="1239"/>
        <end position="1253"/>
    </location>
</feature>
<feature type="compositionally biased region" description="Basic residues" evidence="2">
    <location>
        <begin position="1727"/>
        <end position="1737"/>
    </location>
</feature>
<feature type="region of interest" description="Disordered" evidence="2">
    <location>
        <begin position="1480"/>
        <end position="1515"/>
    </location>
</feature>
<feature type="compositionally biased region" description="Polar residues" evidence="2">
    <location>
        <begin position="1280"/>
        <end position="1290"/>
    </location>
</feature>
<feature type="compositionally biased region" description="Basic and acidic residues" evidence="2">
    <location>
        <begin position="741"/>
        <end position="765"/>
    </location>
</feature>
<feature type="compositionally biased region" description="Polar residues" evidence="2">
    <location>
        <begin position="1308"/>
        <end position="1322"/>
    </location>
</feature>
<feature type="region of interest" description="Disordered" evidence="2">
    <location>
        <begin position="332"/>
        <end position="375"/>
    </location>
</feature>
<feature type="compositionally biased region" description="Acidic residues" evidence="2">
    <location>
        <begin position="669"/>
        <end position="684"/>
    </location>
</feature>
<evidence type="ECO:0000313" key="3">
    <source>
        <dbReference type="EMBL" id="KAF4961515.1"/>
    </source>
</evidence>
<feature type="coiled-coil region" evidence="1">
    <location>
        <begin position="41"/>
        <end position="82"/>
    </location>
</feature>
<gene>
    <name evidence="3" type="ORF">FGADI_139</name>
</gene>
<feature type="compositionally biased region" description="Acidic residues" evidence="2">
    <location>
        <begin position="716"/>
        <end position="734"/>
    </location>
</feature>